<keyword evidence="2" id="KW-1185">Reference proteome</keyword>
<sequence length="99" mass="10977">MDTNSTKPQWNALLKKAQEAPVPPGVDVRYSVRQRISQPAPPDSPSKVWDELVSMGGSRWMQAALAGLVFSAGWVCWNEFTSLDELALVWSLDATFLNL</sequence>
<name>A0A4R7S666_9BACT</name>
<comment type="caution">
    <text evidence="1">The sequence shown here is derived from an EMBL/GenBank/DDBJ whole genome shotgun (WGS) entry which is preliminary data.</text>
</comment>
<organism evidence="1 2">
    <name type="scientific">Prosthecobacter fusiformis</name>
    <dbReference type="NCBI Taxonomy" id="48464"/>
    <lineage>
        <taxon>Bacteria</taxon>
        <taxon>Pseudomonadati</taxon>
        <taxon>Verrucomicrobiota</taxon>
        <taxon>Verrucomicrobiia</taxon>
        <taxon>Verrucomicrobiales</taxon>
        <taxon>Verrucomicrobiaceae</taxon>
        <taxon>Prosthecobacter</taxon>
    </lineage>
</organism>
<accession>A0A4R7S666</accession>
<dbReference type="Proteomes" id="UP000295662">
    <property type="component" value="Unassembled WGS sequence"/>
</dbReference>
<gene>
    <name evidence="1" type="ORF">EI77_01515</name>
</gene>
<evidence type="ECO:0000313" key="2">
    <source>
        <dbReference type="Proteomes" id="UP000295662"/>
    </source>
</evidence>
<protein>
    <submittedName>
        <fullName evidence="1">Uncharacterized protein</fullName>
    </submittedName>
</protein>
<reference evidence="1 2" key="1">
    <citation type="submission" date="2019-03" db="EMBL/GenBank/DDBJ databases">
        <title>Genomic Encyclopedia of Archaeal and Bacterial Type Strains, Phase II (KMG-II): from individual species to whole genera.</title>
        <authorList>
            <person name="Goeker M."/>
        </authorList>
    </citation>
    <scope>NUCLEOTIDE SEQUENCE [LARGE SCALE GENOMIC DNA]</scope>
    <source>
        <strain evidence="1 2">ATCC 25309</strain>
    </source>
</reference>
<evidence type="ECO:0000313" key="1">
    <source>
        <dbReference type="EMBL" id="TDU73048.1"/>
    </source>
</evidence>
<proteinExistence type="predicted"/>
<dbReference type="RefSeq" id="WP_133794232.1">
    <property type="nucleotide sequence ID" value="NZ_SOCA01000002.1"/>
</dbReference>
<dbReference type="AlphaFoldDB" id="A0A4R7S666"/>
<dbReference type="EMBL" id="SOCA01000002">
    <property type="protein sequence ID" value="TDU73048.1"/>
    <property type="molecule type" value="Genomic_DNA"/>
</dbReference>